<proteinExistence type="predicted"/>
<comment type="caution">
    <text evidence="1">The sequence shown here is derived from an EMBL/GenBank/DDBJ whole genome shotgun (WGS) entry which is preliminary data.</text>
</comment>
<evidence type="ECO:0000313" key="1">
    <source>
        <dbReference type="EMBL" id="KAF6151446.1"/>
    </source>
</evidence>
<evidence type="ECO:0000313" key="2">
    <source>
        <dbReference type="Proteomes" id="UP000541444"/>
    </source>
</evidence>
<reference evidence="1 2" key="1">
    <citation type="journal article" date="2020" name="IScience">
        <title>Genome Sequencing of the Endangered Kingdonia uniflora (Circaeasteraceae, Ranunculales) Reveals Potential Mechanisms of Evolutionary Specialization.</title>
        <authorList>
            <person name="Sun Y."/>
            <person name="Deng T."/>
            <person name="Zhang A."/>
            <person name="Moore M.J."/>
            <person name="Landis J.B."/>
            <person name="Lin N."/>
            <person name="Zhang H."/>
            <person name="Zhang X."/>
            <person name="Huang J."/>
            <person name="Zhang X."/>
            <person name="Sun H."/>
            <person name="Wang H."/>
        </authorList>
    </citation>
    <scope>NUCLEOTIDE SEQUENCE [LARGE SCALE GENOMIC DNA]</scope>
    <source>
        <strain evidence="1">TB1705</strain>
        <tissue evidence="1">Leaf</tissue>
    </source>
</reference>
<dbReference type="Proteomes" id="UP000541444">
    <property type="component" value="Unassembled WGS sequence"/>
</dbReference>
<organism evidence="1 2">
    <name type="scientific">Kingdonia uniflora</name>
    <dbReference type="NCBI Taxonomy" id="39325"/>
    <lineage>
        <taxon>Eukaryota</taxon>
        <taxon>Viridiplantae</taxon>
        <taxon>Streptophyta</taxon>
        <taxon>Embryophyta</taxon>
        <taxon>Tracheophyta</taxon>
        <taxon>Spermatophyta</taxon>
        <taxon>Magnoliopsida</taxon>
        <taxon>Ranunculales</taxon>
        <taxon>Circaeasteraceae</taxon>
        <taxon>Kingdonia</taxon>
    </lineage>
</organism>
<dbReference type="AlphaFoldDB" id="A0A7J7M990"/>
<name>A0A7J7M990_9MAGN</name>
<keyword evidence="2" id="KW-1185">Reference proteome</keyword>
<dbReference type="EMBL" id="JACGCM010001690">
    <property type="protein sequence ID" value="KAF6151446.1"/>
    <property type="molecule type" value="Genomic_DNA"/>
</dbReference>
<protein>
    <submittedName>
        <fullName evidence="1">Uncharacterized protein</fullName>
    </submittedName>
</protein>
<accession>A0A7J7M990</accession>
<gene>
    <name evidence="1" type="ORF">GIB67_016258</name>
</gene>
<sequence length="108" mass="12555">MPYSIHVPSRSLLSTYNRDLSHSSSNILALQRSLIESINSIWQRRHSEMSYSIHLCNIQYMSHRTRSARPVTGIYIIAYQIYTLSEGRLLSQSIRSARDAIQLCHIQY</sequence>
<feature type="non-terminal residue" evidence="1">
    <location>
        <position position="1"/>
    </location>
</feature>